<proteinExistence type="predicted"/>
<dbReference type="SMART" id="SM00530">
    <property type="entry name" value="HTH_XRE"/>
    <property type="match status" value="1"/>
</dbReference>
<dbReference type="EMBL" id="JAPQYE010000006">
    <property type="protein sequence ID" value="MCZ0729631.1"/>
    <property type="molecule type" value="Genomic_DNA"/>
</dbReference>
<dbReference type="PROSITE" id="PS50943">
    <property type="entry name" value="HTH_CROC1"/>
    <property type="match status" value="1"/>
</dbReference>
<gene>
    <name evidence="3" type="ORF">OY187_16375</name>
</gene>
<comment type="caution">
    <text evidence="3">The sequence shown here is derived from an EMBL/GenBank/DDBJ whole genome shotgun (WGS) entry which is preliminary data.</text>
</comment>
<keyword evidence="4" id="KW-1185">Reference proteome</keyword>
<dbReference type="SUPFAM" id="SSF47413">
    <property type="entry name" value="lambda repressor-like DNA-binding domains"/>
    <property type="match status" value="1"/>
</dbReference>
<protein>
    <submittedName>
        <fullName evidence="3">Helix-turn-helix transcriptional regulator</fullName>
    </submittedName>
</protein>
<reference evidence="3" key="1">
    <citation type="submission" date="2022-12" db="EMBL/GenBank/DDBJ databases">
        <title>Whole genome sequence of Mycolicibacterium iranicum strain SBH312.</title>
        <authorList>
            <person name="Jani J."/>
            <person name="Arifin Mustapha Z."/>
            <person name="Ahmed K."/>
            <person name="Kai Ling C."/>
        </authorList>
    </citation>
    <scope>NUCLEOTIDE SEQUENCE</scope>
    <source>
        <strain evidence="3">SBH312</strain>
    </source>
</reference>
<dbReference type="Gene3D" id="1.10.260.40">
    <property type="entry name" value="lambda repressor-like DNA-binding domains"/>
    <property type="match status" value="1"/>
</dbReference>
<dbReference type="InterPro" id="IPR001387">
    <property type="entry name" value="Cro/C1-type_HTH"/>
</dbReference>
<dbReference type="Proteomes" id="UP001084650">
    <property type="component" value="Unassembled WGS sequence"/>
</dbReference>
<evidence type="ECO:0000259" key="2">
    <source>
        <dbReference type="PROSITE" id="PS50943"/>
    </source>
</evidence>
<dbReference type="InterPro" id="IPR050807">
    <property type="entry name" value="TransReg_Diox_bact_type"/>
</dbReference>
<evidence type="ECO:0000256" key="1">
    <source>
        <dbReference type="ARBA" id="ARBA00023125"/>
    </source>
</evidence>
<dbReference type="PANTHER" id="PTHR46797">
    <property type="entry name" value="HTH-TYPE TRANSCRIPTIONAL REGULATOR"/>
    <property type="match status" value="1"/>
</dbReference>
<feature type="domain" description="HTH cro/C1-type" evidence="2">
    <location>
        <begin position="27"/>
        <end position="81"/>
    </location>
</feature>
<dbReference type="RefSeq" id="WP_071950201.1">
    <property type="nucleotide sequence ID" value="NZ_JAPQYE010000006.1"/>
</dbReference>
<evidence type="ECO:0000313" key="3">
    <source>
        <dbReference type="EMBL" id="MCZ0729631.1"/>
    </source>
</evidence>
<dbReference type="PANTHER" id="PTHR46797:SF1">
    <property type="entry name" value="METHYLPHOSPHONATE SYNTHASE"/>
    <property type="match status" value="1"/>
</dbReference>
<evidence type="ECO:0000313" key="4">
    <source>
        <dbReference type="Proteomes" id="UP001084650"/>
    </source>
</evidence>
<dbReference type="CDD" id="cd00093">
    <property type="entry name" value="HTH_XRE"/>
    <property type="match status" value="1"/>
</dbReference>
<keyword evidence="1" id="KW-0238">DNA-binding</keyword>
<sequence length="86" mass="9855">MPRRPSQDDPKRVAAWERRRKTIGSRVRQLREEQGLTLDDLALTSGLSRNTLWDLELGNRGLLYERLFDVALALGVPLADLVEDVR</sequence>
<organism evidence="3 4">
    <name type="scientific">Mycolicibacterium iranicum</name>
    <name type="common">Mycobacterium iranicum</name>
    <dbReference type="NCBI Taxonomy" id="912594"/>
    <lineage>
        <taxon>Bacteria</taxon>
        <taxon>Bacillati</taxon>
        <taxon>Actinomycetota</taxon>
        <taxon>Actinomycetes</taxon>
        <taxon>Mycobacteriales</taxon>
        <taxon>Mycobacteriaceae</taxon>
        <taxon>Mycolicibacterium</taxon>
    </lineage>
</organism>
<name>A0ABT4HHE6_MYCIR</name>
<accession>A0ABT4HHE6</accession>
<dbReference type="Pfam" id="PF12844">
    <property type="entry name" value="HTH_19"/>
    <property type="match status" value="1"/>
</dbReference>
<dbReference type="InterPro" id="IPR010982">
    <property type="entry name" value="Lambda_DNA-bd_dom_sf"/>
</dbReference>